<dbReference type="NCBIfam" id="TIGR01608">
    <property type="entry name" value="citD"/>
    <property type="match status" value="1"/>
</dbReference>
<comment type="caution">
    <text evidence="5">The sequence shown here is derived from an EMBL/GenBank/DDBJ whole genome shotgun (WGS) entry which is preliminary data.</text>
</comment>
<evidence type="ECO:0000256" key="2">
    <source>
        <dbReference type="ARBA" id="ARBA00022490"/>
    </source>
</evidence>
<feature type="modified residue" description="O-(phosphoribosyl dephospho-coenzyme A)serine" evidence="4">
    <location>
        <position position="42"/>
    </location>
</feature>
<comment type="similarity">
    <text evidence="4">Belongs to the CitD family.</text>
</comment>
<comment type="subcellular location">
    <subcellularLocation>
        <location evidence="1 4">Cytoplasm</location>
    </subcellularLocation>
</comment>
<keyword evidence="5" id="KW-0456">Lyase</keyword>
<comment type="subunit">
    <text evidence="4">Oligomer with a subunit composition of (alpha,beta,gamma)6.</text>
</comment>
<evidence type="ECO:0000256" key="4">
    <source>
        <dbReference type="HAMAP-Rule" id="MF_00805"/>
    </source>
</evidence>
<dbReference type="GO" id="GO:0005737">
    <property type="term" value="C:cytoplasm"/>
    <property type="evidence" value="ECO:0007669"/>
    <property type="project" value="UniProtKB-SubCell"/>
</dbReference>
<dbReference type="NCBIfam" id="NF009726">
    <property type="entry name" value="PRK13253.1"/>
    <property type="match status" value="1"/>
</dbReference>
<proteinExistence type="inferred from homology"/>
<dbReference type="AlphaFoldDB" id="A0ABC9TXF0"/>
<evidence type="ECO:0000256" key="1">
    <source>
        <dbReference type="ARBA" id="ARBA00004496"/>
    </source>
</evidence>
<dbReference type="InterPro" id="IPR006495">
    <property type="entry name" value="CitD"/>
</dbReference>
<sequence>MFRKAFYVFRGAESHITGKHCIFKREEPMLIKKPAVCGTLESSDVQITIRPNEGNGIRIELDSVVKTIFGDEIIRTVQEVLNEFEVRDADISLVDKGALDCVIRSRMQAVILRASGEQYDWSKEDALWKTA</sequence>
<organism evidence="5 6">
    <name type="scientific">[Clostridium] symbiosum ATCC 14940</name>
    <dbReference type="NCBI Taxonomy" id="411472"/>
    <lineage>
        <taxon>Bacteria</taxon>
        <taxon>Bacillati</taxon>
        <taxon>Bacillota</taxon>
        <taxon>Clostridia</taxon>
        <taxon>Lachnospirales</taxon>
        <taxon>Lachnospiraceae</taxon>
        <taxon>Otoolea</taxon>
    </lineage>
</organism>
<gene>
    <name evidence="4" type="primary">citD</name>
    <name evidence="5" type="ORF">CLOSYM_02471</name>
</gene>
<dbReference type="Pfam" id="PF06857">
    <property type="entry name" value="ACP"/>
    <property type="match status" value="1"/>
</dbReference>
<dbReference type="InterPro" id="IPR023439">
    <property type="entry name" value="Mal_deCO2ase/Cit_lyase_ACP"/>
</dbReference>
<dbReference type="EMBL" id="AWSU01000192">
    <property type="protein sequence ID" value="ERI76667.1"/>
    <property type="molecule type" value="Genomic_DNA"/>
</dbReference>
<protein>
    <recommendedName>
        <fullName evidence="4">Citrate lyase acyl carrier protein</fullName>
    </recommendedName>
    <alternativeName>
        <fullName evidence="4">Citrate lyase gamma chain</fullName>
    </alternativeName>
</protein>
<keyword evidence="3 4" id="KW-0597">Phosphoprotein</keyword>
<dbReference type="HAMAP" id="MF_00805">
    <property type="entry name" value="CitD"/>
    <property type="match status" value="1"/>
</dbReference>
<evidence type="ECO:0000313" key="6">
    <source>
        <dbReference type="Proteomes" id="UP000016491"/>
    </source>
</evidence>
<dbReference type="GO" id="GO:0016829">
    <property type="term" value="F:lyase activity"/>
    <property type="evidence" value="ECO:0007669"/>
    <property type="project" value="UniProtKB-KW"/>
</dbReference>
<evidence type="ECO:0000313" key="5">
    <source>
        <dbReference type="EMBL" id="ERI76667.1"/>
    </source>
</evidence>
<reference evidence="5 6" key="1">
    <citation type="submission" date="2013-07" db="EMBL/GenBank/DDBJ databases">
        <authorList>
            <person name="Weinstock G."/>
            <person name="Sodergren E."/>
            <person name="Wylie T."/>
            <person name="Fulton L."/>
            <person name="Fulton R."/>
            <person name="Fronick C."/>
            <person name="O'Laughlin M."/>
            <person name="Godfrey J."/>
            <person name="Miner T."/>
            <person name="Herter B."/>
            <person name="Appelbaum E."/>
            <person name="Cordes M."/>
            <person name="Lek S."/>
            <person name="Wollam A."/>
            <person name="Pepin K.H."/>
            <person name="Palsikar V.B."/>
            <person name="Mitreva M."/>
            <person name="Wilson R.K."/>
        </authorList>
    </citation>
    <scope>NUCLEOTIDE SEQUENCE [LARGE SCALE GENOMIC DNA]</scope>
    <source>
        <strain evidence="5 6">ATCC 14940</strain>
    </source>
</reference>
<comment type="function">
    <text evidence="4">Covalent carrier of the coenzyme of citrate lyase.</text>
</comment>
<accession>A0ABC9TXF0</accession>
<keyword evidence="2 4" id="KW-0963">Cytoplasm</keyword>
<evidence type="ECO:0000256" key="3">
    <source>
        <dbReference type="ARBA" id="ARBA00022553"/>
    </source>
</evidence>
<dbReference type="Proteomes" id="UP000016491">
    <property type="component" value="Unassembled WGS sequence"/>
</dbReference>
<name>A0ABC9TXF0_CLOSY</name>